<reference evidence="4 5" key="1">
    <citation type="journal article" date="2016" name="Environ. Microbiol.">
        <title>New Methyloceanibacter diversity from North Sea sediments includes methanotroph containing solely the soluble methane monooxygenase.</title>
        <authorList>
            <person name="Vekeman B."/>
            <person name="Kerckhof F.M."/>
            <person name="Cremers G."/>
            <person name="de Vos P."/>
            <person name="Vandamme P."/>
            <person name="Boon N."/>
            <person name="Op den Camp H.J."/>
            <person name="Heylen K."/>
        </authorList>
    </citation>
    <scope>NUCLEOTIDE SEQUENCE [LARGE SCALE GENOMIC DNA]</scope>
    <source>
        <strain evidence="4 5">R-67176</strain>
    </source>
</reference>
<evidence type="ECO:0000256" key="2">
    <source>
        <dbReference type="SAM" id="Phobius"/>
    </source>
</evidence>
<dbReference type="GO" id="GO:0090313">
    <property type="term" value="P:regulation of protein targeting to membrane"/>
    <property type="evidence" value="ECO:0007669"/>
    <property type="project" value="TreeGrafter"/>
</dbReference>
<dbReference type="InterPro" id="IPR007844">
    <property type="entry name" value="AsmA"/>
</dbReference>
<keyword evidence="2" id="KW-1133">Transmembrane helix</keyword>
<dbReference type="PANTHER" id="PTHR30441:SF4">
    <property type="entry name" value="PROTEIN ASMA"/>
    <property type="match status" value="1"/>
</dbReference>
<dbReference type="GO" id="GO:0005886">
    <property type="term" value="C:plasma membrane"/>
    <property type="evidence" value="ECO:0007669"/>
    <property type="project" value="TreeGrafter"/>
</dbReference>
<protein>
    <recommendedName>
        <fullName evidence="3">AsmA domain-containing protein</fullName>
    </recommendedName>
</protein>
<keyword evidence="5" id="KW-1185">Reference proteome</keyword>
<feature type="domain" description="AsmA" evidence="3">
    <location>
        <begin position="337"/>
        <end position="507"/>
    </location>
</feature>
<feature type="region of interest" description="Disordered" evidence="1">
    <location>
        <begin position="544"/>
        <end position="598"/>
    </location>
</feature>
<evidence type="ECO:0000313" key="4">
    <source>
        <dbReference type="EMBL" id="ODR95183.1"/>
    </source>
</evidence>
<evidence type="ECO:0000259" key="3">
    <source>
        <dbReference type="Pfam" id="PF05170"/>
    </source>
</evidence>
<dbReference type="STRING" id="1774970.AUC70_05595"/>
<feature type="compositionally biased region" description="Polar residues" evidence="1">
    <location>
        <begin position="554"/>
        <end position="566"/>
    </location>
</feature>
<dbReference type="Pfam" id="PF05170">
    <property type="entry name" value="AsmA"/>
    <property type="match status" value="1"/>
</dbReference>
<gene>
    <name evidence="4" type="ORF">AUC70_05595</name>
</gene>
<keyword evidence="2" id="KW-0472">Membrane</keyword>
<proteinExistence type="predicted"/>
<comment type="caution">
    <text evidence="4">The sequence shown here is derived from an EMBL/GenBank/DDBJ whole genome shotgun (WGS) entry which is preliminary data.</text>
</comment>
<keyword evidence="2" id="KW-0812">Transmembrane</keyword>
<accession>A0A1E3VNS3</accession>
<evidence type="ECO:0000256" key="1">
    <source>
        <dbReference type="SAM" id="MobiDB-lite"/>
    </source>
</evidence>
<feature type="transmembrane region" description="Helical" evidence="2">
    <location>
        <begin position="7"/>
        <end position="28"/>
    </location>
</feature>
<dbReference type="PANTHER" id="PTHR30441">
    <property type="entry name" value="DUF748 DOMAIN-CONTAINING PROTEIN"/>
    <property type="match status" value="1"/>
</dbReference>
<dbReference type="RefSeq" id="WP_069444477.1">
    <property type="nucleotide sequence ID" value="NZ_LPWE01000011.1"/>
</dbReference>
<sequence length="598" mass="62315">MRPRQSIWKWLLAVLLAIIAVGVVVLLLRPAGPPADLRDRVEASFSDWTGGTVRLPEPLRVRYLPPSIEGTFSLSGAAKLPSVQAVTAPKFRLTLSLPDLLLGSVSFSALRLDGPTLTLKPGEDARTAKAVLGKLTAFLAGAPLESVRIHRGVVEPATGQPLLRKLDLRLNTRGQSGALEAVGSFVFNGEQVTFSMDRGRTRETEDGQSSPLKLKVTSAPLTARFAGTMQLGDELGGEGRLEATLPDIRRFLAWVGVVLPEGESLKDASATGRVHWLGPTLTFDDGTFDFDGNEAVGLLALTAGARPRIDGTLDFESLSLDPYLTGASASQADAPLFDWVLLKHLDADLRVSTGRLSAGALRLGGGGLTINAKNGVISSEIGSLEICGGQAEGRVDLDLSSPRVEAALAGSLADVAIDSCRQSLGLSVPITGSGTVNTDVSTGGTTHEELIRGLAGTVLVTAKDGTLPIDLTTLLSKPDAEATGWSEGAATPFSELKADCSLSAGHLWCQSFHMITGGKPVSGAGGLDIARQTLDWDLRMADSEVSPDADEPVSGTQPGITINGSLTAPEMARARGGGSRGRRTGTGHGEAVAHALNG</sequence>
<organism evidence="4 5">
    <name type="scientific">Methyloceanibacter stevinii</name>
    <dbReference type="NCBI Taxonomy" id="1774970"/>
    <lineage>
        <taxon>Bacteria</taxon>
        <taxon>Pseudomonadati</taxon>
        <taxon>Pseudomonadota</taxon>
        <taxon>Alphaproteobacteria</taxon>
        <taxon>Hyphomicrobiales</taxon>
        <taxon>Hyphomicrobiaceae</taxon>
        <taxon>Methyloceanibacter</taxon>
    </lineage>
</organism>
<dbReference type="EMBL" id="LPWE01000011">
    <property type="protein sequence ID" value="ODR95183.1"/>
    <property type="molecule type" value="Genomic_DNA"/>
</dbReference>
<dbReference type="AlphaFoldDB" id="A0A1E3VNS3"/>
<name>A0A1E3VNS3_9HYPH</name>
<dbReference type="InterPro" id="IPR052894">
    <property type="entry name" value="AsmA-related"/>
</dbReference>
<evidence type="ECO:0000313" key="5">
    <source>
        <dbReference type="Proteomes" id="UP000094172"/>
    </source>
</evidence>
<dbReference type="Proteomes" id="UP000094172">
    <property type="component" value="Unassembled WGS sequence"/>
</dbReference>